<evidence type="ECO:0000259" key="4">
    <source>
        <dbReference type="Pfam" id="PF04536"/>
    </source>
</evidence>
<comment type="caution">
    <text evidence="5">The sequence shown here is derived from an EMBL/GenBank/DDBJ whole genome shotgun (WGS) entry which is preliminary data.</text>
</comment>
<feature type="domain" description="TPM" evidence="4">
    <location>
        <begin position="37"/>
        <end position="159"/>
    </location>
</feature>
<dbReference type="InterPro" id="IPR007621">
    <property type="entry name" value="TPM_dom"/>
</dbReference>
<feature type="transmembrane region" description="Helical" evidence="2">
    <location>
        <begin position="178"/>
        <end position="197"/>
    </location>
</feature>
<evidence type="ECO:0000313" key="6">
    <source>
        <dbReference type="Proteomes" id="UP001292216"/>
    </source>
</evidence>
<gene>
    <name evidence="5" type="ORF">U9M73_19480</name>
</gene>
<name>A0ABU5PQB9_9BACL</name>
<feature type="compositionally biased region" description="Gly residues" evidence="1">
    <location>
        <begin position="240"/>
        <end position="255"/>
    </location>
</feature>
<dbReference type="Pfam" id="PF04536">
    <property type="entry name" value="TPM_phosphatase"/>
    <property type="match status" value="1"/>
</dbReference>
<dbReference type="EMBL" id="JAYERP010000001">
    <property type="protein sequence ID" value="MEA3572108.1"/>
    <property type="molecule type" value="Genomic_DNA"/>
</dbReference>
<evidence type="ECO:0000313" key="5">
    <source>
        <dbReference type="EMBL" id="MEA3572108.1"/>
    </source>
</evidence>
<keyword evidence="2" id="KW-1133">Transmembrane helix</keyword>
<dbReference type="RefSeq" id="WP_085169381.1">
    <property type="nucleotide sequence ID" value="NZ_CBCSKM010000002.1"/>
</dbReference>
<keyword evidence="2" id="KW-0812">Transmembrane</keyword>
<dbReference type="Gene3D" id="3.10.310.50">
    <property type="match status" value="1"/>
</dbReference>
<proteinExistence type="predicted"/>
<protein>
    <submittedName>
        <fullName evidence="5">TPM domain-containing protein</fullName>
    </submittedName>
</protein>
<dbReference type="Proteomes" id="UP001292216">
    <property type="component" value="Unassembled WGS sequence"/>
</dbReference>
<organism evidence="5 6">
    <name type="scientific">Paenibacillus phoenicis</name>
    <dbReference type="NCBI Taxonomy" id="554117"/>
    <lineage>
        <taxon>Bacteria</taxon>
        <taxon>Bacillati</taxon>
        <taxon>Bacillota</taxon>
        <taxon>Bacilli</taxon>
        <taxon>Bacillales</taxon>
        <taxon>Paenibacillaceae</taxon>
        <taxon>Paenibacillus</taxon>
    </lineage>
</organism>
<evidence type="ECO:0000256" key="1">
    <source>
        <dbReference type="SAM" id="MobiDB-lite"/>
    </source>
</evidence>
<feature type="chain" id="PRO_5047102044" evidence="3">
    <location>
        <begin position="28"/>
        <end position="267"/>
    </location>
</feature>
<keyword evidence="2" id="KW-0472">Membrane</keyword>
<evidence type="ECO:0000256" key="2">
    <source>
        <dbReference type="SAM" id="Phobius"/>
    </source>
</evidence>
<feature type="compositionally biased region" description="Low complexity" evidence="1">
    <location>
        <begin position="256"/>
        <end position="267"/>
    </location>
</feature>
<feature type="signal peptide" evidence="3">
    <location>
        <begin position="1"/>
        <end position="27"/>
    </location>
</feature>
<accession>A0ABU5PQB9</accession>
<keyword evidence="6" id="KW-1185">Reference proteome</keyword>
<evidence type="ECO:0000256" key="3">
    <source>
        <dbReference type="SAM" id="SignalP"/>
    </source>
</evidence>
<feature type="region of interest" description="Disordered" evidence="1">
    <location>
        <begin position="234"/>
        <end position="267"/>
    </location>
</feature>
<reference evidence="5 6" key="1">
    <citation type="submission" date="2023-12" db="EMBL/GenBank/DDBJ databases">
        <title>Whole genome sequencing of Paenibacillus phoenicis isolated from the Phoenix Mars Lander spacecraft assembly facility.</title>
        <authorList>
            <person name="Garcia A."/>
            <person name="Venkateswaran K."/>
        </authorList>
    </citation>
    <scope>NUCLEOTIDE SEQUENCE [LARGE SCALE GENOMIC DNA]</scope>
    <source>
        <strain evidence="5 6">3PO2SA</strain>
    </source>
</reference>
<keyword evidence="3" id="KW-0732">Signal</keyword>
<sequence length="267" mass="29206">MNKRWVVVYSLLLLIMLNMLTPLTAQAESPLANKQLIYDEAELLSPGEIEDLNALANEYGPKRELDIIIYTTDNPEGEDVVKLTEDFYDERAPGYDKPHGNAVILTLDMLNRDLYLAGFYKGEKYLDDSRLDKIRNKITPMLSAGDYHGAFAEYIRTAYRYAEFRPGVNPDNPLFNTGIQLVIALVIGAGVVFMMAFRSGGRITVSGRTYEDSANSGVIWRQDNYLHTTVTKTKIESSNSGGGGSSGGGGGGTTSGGHSHSGSRGSF</sequence>